<dbReference type="Gramene" id="BGIOSGA037311-TA">
    <property type="protein sequence ID" value="BGIOSGA037311-PA"/>
    <property type="gene ID" value="BGIOSGA037311"/>
</dbReference>
<proteinExistence type="predicted"/>
<reference evidence="2 3" key="1">
    <citation type="journal article" date="2005" name="PLoS Biol.">
        <title>The genomes of Oryza sativa: a history of duplications.</title>
        <authorList>
            <person name="Yu J."/>
            <person name="Wang J."/>
            <person name="Lin W."/>
            <person name="Li S."/>
            <person name="Li H."/>
            <person name="Zhou J."/>
            <person name="Ni P."/>
            <person name="Dong W."/>
            <person name="Hu S."/>
            <person name="Zeng C."/>
            <person name="Zhang J."/>
            <person name="Zhang Y."/>
            <person name="Li R."/>
            <person name="Xu Z."/>
            <person name="Li S."/>
            <person name="Li X."/>
            <person name="Zheng H."/>
            <person name="Cong L."/>
            <person name="Lin L."/>
            <person name="Yin J."/>
            <person name="Geng J."/>
            <person name="Li G."/>
            <person name="Shi J."/>
            <person name="Liu J."/>
            <person name="Lv H."/>
            <person name="Li J."/>
            <person name="Wang J."/>
            <person name="Deng Y."/>
            <person name="Ran L."/>
            <person name="Shi X."/>
            <person name="Wang X."/>
            <person name="Wu Q."/>
            <person name="Li C."/>
            <person name="Ren X."/>
            <person name="Wang J."/>
            <person name="Wang X."/>
            <person name="Li D."/>
            <person name="Liu D."/>
            <person name="Zhang X."/>
            <person name="Ji Z."/>
            <person name="Zhao W."/>
            <person name="Sun Y."/>
            <person name="Zhang Z."/>
            <person name="Bao J."/>
            <person name="Han Y."/>
            <person name="Dong L."/>
            <person name="Ji J."/>
            <person name="Chen P."/>
            <person name="Wu S."/>
            <person name="Liu J."/>
            <person name="Xiao Y."/>
            <person name="Bu D."/>
            <person name="Tan J."/>
            <person name="Yang L."/>
            <person name="Ye C."/>
            <person name="Zhang J."/>
            <person name="Xu J."/>
            <person name="Zhou Y."/>
            <person name="Yu Y."/>
            <person name="Zhang B."/>
            <person name="Zhuang S."/>
            <person name="Wei H."/>
            <person name="Liu B."/>
            <person name="Lei M."/>
            <person name="Yu H."/>
            <person name="Li Y."/>
            <person name="Xu H."/>
            <person name="Wei S."/>
            <person name="He X."/>
            <person name="Fang L."/>
            <person name="Zhang Z."/>
            <person name="Zhang Y."/>
            <person name="Huang X."/>
            <person name="Su Z."/>
            <person name="Tong W."/>
            <person name="Li J."/>
            <person name="Tong Z."/>
            <person name="Li S."/>
            <person name="Ye J."/>
            <person name="Wang L."/>
            <person name="Fang L."/>
            <person name="Lei T."/>
            <person name="Chen C."/>
            <person name="Chen H."/>
            <person name="Xu Z."/>
            <person name="Li H."/>
            <person name="Huang H."/>
            <person name="Zhang F."/>
            <person name="Xu H."/>
            <person name="Li N."/>
            <person name="Zhao C."/>
            <person name="Li S."/>
            <person name="Dong L."/>
            <person name="Huang Y."/>
            <person name="Li L."/>
            <person name="Xi Y."/>
            <person name="Qi Q."/>
            <person name="Li W."/>
            <person name="Zhang B."/>
            <person name="Hu W."/>
            <person name="Zhang Y."/>
            <person name="Tian X."/>
            <person name="Jiao Y."/>
            <person name="Liang X."/>
            <person name="Jin J."/>
            <person name="Gao L."/>
            <person name="Zheng W."/>
            <person name="Hao B."/>
            <person name="Liu S."/>
            <person name="Wang W."/>
            <person name="Yuan L."/>
            <person name="Cao M."/>
            <person name="McDermott J."/>
            <person name="Samudrala R."/>
            <person name="Wang J."/>
            <person name="Wong G.K."/>
            <person name="Yang H."/>
        </authorList>
    </citation>
    <scope>NUCLEOTIDE SEQUENCE [LARGE SCALE GENOMIC DNA]</scope>
    <source>
        <strain evidence="3">cv. 93-11</strain>
    </source>
</reference>
<gene>
    <name evidence="2" type="ORF">OsI_38137</name>
</gene>
<dbReference type="OMA" id="RTQESHC"/>
<keyword evidence="3" id="KW-1185">Reference proteome</keyword>
<dbReference type="AlphaFoldDB" id="B8BPC4"/>
<evidence type="ECO:0000313" key="2">
    <source>
        <dbReference type="EMBL" id="EEC69172.1"/>
    </source>
</evidence>
<evidence type="ECO:0000256" key="1">
    <source>
        <dbReference type="SAM" id="MobiDB-lite"/>
    </source>
</evidence>
<feature type="region of interest" description="Disordered" evidence="1">
    <location>
        <begin position="42"/>
        <end position="65"/>
    </location>
</feature>
<evidence type="ECO:0000313" key="3">
    <source>
        <dbReference type="Proteomes" id="UP000007015"/>
    </source>
</evidence>
<accession>B8BPC4</accession>
<sequence length="246" mass="26613">MQQGSGKKEPWLVVPPEQQSARRGEPYIIWLRRLVQHQIKSGSHAYSGSDKSTKPCGRNQHARCSQPNRCTKLGHYTRSDYHKRTQESHCIKPYKEPALATGPSSAAALAARSTLSSGGRPIVVRATTFKKDRSRAGAATRATERKKKKAMLQTSVVSIQAVAPGPTAKVIPATTSKRNSVVAPSMPVAFSRVNEMSPPNTPSFDLVLTLAATDQPKTTNGSTAQRNKVSKSTENLNLELTLGTLG</sequence>
<protein>
    <submittedName>
        <fullName evidence="2">Uncharacterized protein</fullName>
    </submittedName>
</protein>
<organism evidence="2 3">
    <name type="scientific">Oryza sativa subsp. indica</name>
    <name type="common">Rice</name>
    <dbReference type="NCBI Taxonomy" id="39946"/>
    <lineage>
        <taxon>Eukaryota</taxon>
        <taxon>Viridiplantae</taxon>
        <taxon>Streptophyta</taxon>
        <taxon>Embryophyta</taxon>
        <taxon>Tracheophyta</taxon>
        <taxon>Spermatophyta</taxon>
        <taxon>Magnoliopsida</taxon>
        <taxon>Liliopsida</taxon>
        <taxon>Poales</taxon>
        <taxon>Poaceae</taxon>
        <taxon>BOP clade</taxon>
        <taxon>Oryzoideae</taxon>
        <taxon>Oryzeae</taxon>
        <taxon>Oryzinae</taxon>
        <taxon>Oryza</taxon>
        <taxon>Oryza sativa</taxon>
    </lineage>
</organism>
<dbReference type="HOGENOM" id="CLU_1130617_0_0_1"/>
<name>B8BPC4_ORYSI</name>
<dbReference type="EMBL" id="CM000137">
    <property type="protein sequence ID" value="EEC69172.1"/>
    <property type="molecule type" value="Genomic_DNA"/>
</dbReference>
<dbReference type="Proteomes" id="UP000007015">
    <property type="component" value="Chromosome 12"/>
</dbReference>